<evidence type="ECO:0000313" key="2">
    <source>
        <dbReference type="EMBL" id="KJV10898.1"/>
    </source>
</evidence>
<name>A0A0F3IWG6_9PROT</name>
<feature type="domain" description="HicB-like antitoxin of toxin-antitoxin system" evidence="1">
    <location>
        <begin position="4"/>
        <end position="125"/>
    </location>
</feature>
<dbReference type="EMBL" id="LAJY01000030">
    <property type="protein sequence ID" value="KJV10898.1"/>
    <property type="molecule type" value="Genomic_DNA"/>
</dbReference>
<proteinExistence type="predicted"/>
<sequence length="131" mass="13712">MARYPAWLHRPVDAGDELVVSFPDLPGCLATGETEEEALTQAEAALTLHLEGFTQDGIAPPPPQALGAHLSSAPAQAALLLITARPPKAPAVRVNITVDKNLLVDIDAAAADSGHTRSGFLAEAARRMMRG</sequence>
<dbReference type="SUPFAM" id="SSF143100">
    <property type="entry name" value="TTHA1013/TTHA0281-like"/>
    <property type="match status" value="1"/>
</dbReference>
<reference evidence="2 3" key="1">
    <citation type="submission" date="2015-03" db="EMBL/GenBank/DDBJ databases">
        <title>Draft genome sequence of Elstera litoralis.</title>
        <authorList>
            <person name="Rahalkar M.C."/>
            <person name="Dhakephalkar P.K."/>
            <person name="Pore S.D."/>
            <person name="Arora P."/>
            <person name="Kapse N.G."/>
            <person name="Pandit P.S."/>
        </authorList>
    </citation>
    <scope>NUCLEOTIDE SEQUENCE [LARGE SCALE GENOMIC DNA]</scope>
    <source>
        <strain evidence="2 3">Dia-1</strain>
    </source>
</reference>
<dbReference type="RefSeq" id="WP_045774380.1">
    <property type="nucleotide sequence ID" value="NZ_LAJY01000030.1"/>
</dbReference>
<dbReference type="Proteomes" id="UP000033774">
    <property type="component" value="Unassembled WGS sequence"/>
</dbReference>
<dbReference type="InterPro" id="IPR051404">
    <property type="entry name" value="TA_system_antitoxin"/>
</dbReference>
<protein>
    <recommendedName>
        <fullName evidence="1">HicB-like antitoxin of toxin-antitoxin system domain-containing protein</fullName>
    </recommendedName>
</protein>
<accession>A0A0F3IWG6</accession>
<dbReference type="InterPro" id="IPR035069">
    <property type="entry name" value="TTHA1013/TTHA0281-like"/>
</dbReference>
<evidence type="ECO:0000313" key="3">
    <source>
        <dbReference type="Proteomes" id="UP000033774"/>
    </source>
</evidence>
<organism evidence="2 3">
    <name type="scientific">Elstera litoralis</name>
    <dbReference type="NCBI Taxonomy" id="552518"/>
    <lineage>
        <taxon>Bacteria</taxon>
        <taxon>Pseudomonadati</taxon>
        <taxon>Pseudomonadota</taxon>
        <taxon>Alphaproteobacteria</taxon>
        <taxon>Rhodospirillales</taxon>
        <taxon>Rhodospirillaceae</taxon>
        <taxon>Elstera</taxon>
    </lineage>
</organism>
<comment type="caution">
    <text evidence="2">The sequence shown here is derived from an EMBL/GenBank/DDBJ whole genome shotgun (WGS) entry which is preliminary data.</text>
</comment>
<dbReference type="PANTHER" id="PTHR34504">
    <property type="entry name" value="ANTITOXIN HICB"/>
    <property type="match status" value="1"/>
</dbReference>
<dbReference type="Pfam" id="PF15919">
    <property type="entry name" value="HicB_lk_antitox"/>
    <property type="match status" value="1"/>
</dbReference>
<dbReference type="InterPro" id="IPR031807">
    <property type="entry name" value="HicB-like"/>
</dbReference>
<evidence type="ECO:0000259" key="1">
    <source>
        <dbReference type="Pfam" id="PF15919"/>
    </source>
</evidence>
<keyword evidence="3" id="KW-1185">Reference proteome</keyword>
<dbReference type="CDD" id="cd21631">
    <property type="entry name" value="RHH_CopG_NikR-like"/>
    <property type="match status" value="1"/>
</dbReference>
<gene>
    <name evidence="2" type="ORF">VZ95_01955</name>
</gene>
<dbReference type="Gene3D" id="3.30.160.250">
    <property type="match status" value="1"/>
</dbReference>
<dbReference type="AlphaFoldDB" id="A0A0F3IWG6"/>
<dbReference type="PANTHER" id="PTHR34504:SF2">
    <property type="entry name" value="UPF0150 PROTEIN SSL0259"/>
    <property type="match status" value="1"/>
</dbReference>
<dbReference type="OrthoDB" id="9807959at2"/>